<sequence length="412" mass="42505">MRSPFIARRFAALLAIFPIAMAQASDLTLDQAIVLAQQRLPAVAGAAAGVRAADAGLDAARLRPNPVLNVEAENVLGSGPYAGFGGGEKTYSLSLPVELGGKRAARIAVAEAERDFAGVNALAARADTTLRITLACTAVAAAERRLVVAREELTLAERGARVAGERVDSGKASPIERQRAQVMLTNAQVKHDRLARAVGTASNALARLLDLAAPVTLAAPWFDDAGTGVPAPVAGALLPVAAADAQVAAARARSTAARSARIPDLVVTAGTRRYGDSRDSAAVLGLSIPLPLFNTGSAELARSRAELDRAEAERAMVSRDAEQAAIDALAEVADTQAAALAANGPALDAASEAARIARIGYAEGKFSQLDLIEAERSLAETRATAIDALAALHEARARLARLQGSSAPLYKE</sequence>
<evidence type="ECO:0000256" key="2">
    <source>
        <dbReference type="SAM" id="Coils"/>
    </source>
</evidence>
<keyword evidence="3" id="KW-0732">Signal</keyword>
<feature type="coiled-coil region" evidence="2">
    <location>
        <begin position="293"/>
        <end position="327"/>
    </location>
</feature>
<dbReference type="PANTHER" id="PTHR30203:SF24">
    <property type="entry name" value="BLR4935 PROTEIN"/>
    <property type="match status" value="1"/>
</dbReference>
<dbReference type="AlphaFoldDB" id="A0A1S2NIH3"/>
<evidence type="ECO:0000256" key="1">
    <source>
        <dbReference type="ARBA" id="ARBA00007613"/>
    </source>
</evidence>
<dbReference type="Pfam" id="PF02321">
    <property type="entry name" value="OEP"/>
    <property type="match status" value="2"/>
</dbReference>
<dbReference type="InterPro" id="IPR010131">
    <property type="entry name" value="MdtP/NodT-like"/>
</dbReference>
<gene>
    <name evidence="4" type="ORF">LO55_3233</name>
</gene>
<keyword evidence="2" id="KW-0175">Coiled coil</keyword>
<evidence type="ECO:0000313" key="5">
    <source>
        <dbReference type="Proteomes" id="UP000180246"/>
    </source>
</evidence>
<dbReference type="Gene3D" id="1.20.1600.10">
    <property type="entry name" value="Outer membrane efflux proteins (OEP)"/>
    <property type="match status" value="1"/>
</dbReference>
<comment type="caution">
    <text evidence="4">The sequence shown here is derived from an EMBL/GenBank/DDBJ whole genome shotgun (WGS) entry which is preliminary data.</text>
</comment>
<dbReference type="EMBL" id="JRYB01000001">
    <property type="protein sequence ID" value="OIJ44524.1"/>
    <property type="molecule type" value="Genomic_DNA"/>
</dbReference>
<dbReference type="GO" id="GO:0015562">
    <property type="term" value="F:efflux transmembrane transporter activity"/>
    <property type="evidence" value="ECO:0007669"/>
    <property type="project" value="InterPro"/>
</dbReference>
<feature type="signal peptide" evidence="3">
    <location>
        <begin position="1"/>
        <end position="24"/>
    </location>
</feature>
<dbReference type="InterPro" id="IPR003423">
    <property type="entry name" value="OMP_efflux"/>
</dbReference>
<accession>A0A1S2NIH3</accession>
<comment type="similarity">
    <text evidence="1">Belongs to the outer membrane factor (OMF) (TC 1.B.17) family.</text>
</comment>
<organism evidence="4 5">
    <name type="scientific">Massilia timonae</name>
    <dbReference type="NCBI Taxonomy" id="47229"/>
    <lineage>
        <taxon>Bacteria</taxon>
        <taxon>Pseudomonadati</taxon>
        <taxon>Pseudomonadota</taxon>
        <taxon>Betaproteobacteria</taxon>
        <taxon>Burkholderiales</taxon>
        <taxon>Oxalobacteraceae</taxon>
        <taxon>Telluria group</taxon>
        <taxon>Massilia</taxon>
    </lineage>
</organism>
<evidence type="ECO:0000313" key="4">
    <source>
        <dbReference type="EMBL" id="OIJ44524.1"/>
    </source>
</evidence>
<dbReference type="SUPFAM" id="SSF56954">
    <property type="entry name" value="Outer membrane efflux proteins (OEP)"/>
    <property type="match status" value="1"/>
</dbReference>
<reference evidence="4 5" key="1">
    <citation type="submission" date="2014-10" db="EMBL/GenBank/DDBJ databases">
        <authorList>
            <person name="Seo M.-J."/>
            <person name="Seok Y.J."/>
            <person name="Cha I.-T."/>
        </authorList>
    </citation>
    <scope>NUCLEOTIDE SEQUENCE [LARGE SCALE GENOMIC DNA]</scope>
    <source>
        <strain evidence="4 5">NEU</strain>
    </source>
</reference>
<dbReference type="Proteomes" id="UP000180246">
    <property type="component" value="Unassembled WGS sequence"/>
</dbReference>
<protein>
    <submittedName>
        <fullName evidence="4">Outer membrane efflux family protein</fullName>
    </submittedName>
</protein>
<evidence type="ECO:0000256" key="3">
    <source>
        <dbReference type="SAM" id="SignalP"/>
    </source>
</evidence>
<proteinExistence type="inferred from homology"/>
<name>A0A1S2NIH3_9BURK</name>
<feature type="chain" id="PRO_5013204316" evidence="3">
    <location>
        <begin position="25"/>
        <end position="412"/>
    </location>
</feature>
<dbReference type="PANTHER" id="PTHR30203">
    <property type="entry name" value="OUTER MEMBRANE CATION EFFLUX PROTEIN"/>
    <property type="match status" value="1"/>
</dbReference>